<sequence>MTAVTKKGRRADLLYLRDRYARWVEALAERVYQDRFRSGELHGFDEAYSALRDEANARMDWEYRVPIERVIDEIAAEHIATAADAHLIIACSPSANLLAEDGTYGSASFDAGQCVAFDLIRIARSRGWYRARPGEEPSNAQLGLARRRAA</sequence>
<protein>
    <submittedName>
        <fullName evidence="1">Uncharacterized protein</fullName>
    </submittedName>
</protein>
<reference evidence="1" key="1">
    <citation type="submission" date="2009-01" db="EMBL/GenBank/DDBJ databases">
        <title>Complete sequence of Anaeromyxobacter dehalogenans 2CP-1.</title>
        <authorList>
            <consortium name="US DOE Joint Genome Institute"/>
            <person name="Lucas S."/>
            <person name="Copeland A."/>
            <person name="Lapidus A."/>
            <person name="Glavina del Rio T."/>
            <person name="Dalin E."/>
            <person name="Tice H."/>
            <person name="Bruce D."/>
            <person name="Goodwin L."/>
            <person name="Pitluck S."/>
            <person name="Saunders E."/>
            <person name="Brettin T."/>
            <person name="Detter J.C."/>
            <person name="Han C."/>
            <person name="Larimer F."/>
            <person name="Land M."/>
            <person name="Hauser L."/>
            <person name="Kyrpides N."/>
            <person name="Ovchinnikova G."/>
            <person name="Beliaev A.S."/>
            <person name="Richardson P."/>
        </authorList>
    </citation>
    <scope>NUCLEOTIDE SEQUENCE</scope>
    <source>
        <strain evidence="1">2CP-1</strain>
    </source>
</reference>
<proteinExistence type="predicted"/>
<dbReference type="HOGENOM" id="CLU_1736738_0_0_7"/>
<keyword evidence="2" id="KW-1185">Reference proteome</keyword>
<organism evidence="1 2">
    <name type="scientific">Anaeromyxobacter dehalogenans (strain ATCC BAA-258 / DSM 21875 / 2CP-1)</name>
    <dbReference type="NCBI Taxonomy" id="455488"/>
    <lineage>
        <taxon>Bacteria</taxon>
        <taxon>Pseudomonadati</taxon>
        <taxon>Myxococcota</taxon>
        <taxon>Myxococcia</taxon>
        <taxon>Myxococcales</taxon>
        <taxon>Cystobacterineae</taxon>
        <taxon>Anaeromyxobacteraceae</taxon>
        <taxon>Anaeromyxobacter</taxon>
    </lineage>
</organism>
<dbReference type="Proteomes" id="UP000007089">
    <property type="component" value="Chromosome"/>
</dbReference>
<name>B8J961_ANAD2</name>
<evidence type="ECO:0000313" key="2">
    <source>
        <dbReference type="Proteomes" id="UP000007089"/>
    </source>
</evidence>
<gene>
    <name evidence="1" type="ordered locus">A2cp1_2127</name>
</gene>
<dbReference type="AlphaFoldDB" id="B8J961"/>
<dbReference type="KEGG" id="acp:A2cp1_2127"/>
<dbReference type="RefSeq" id="WP_012633318.1">
    <property type="nucleotide sequence ID" value="NC_011891.1"/>
</dbReference>
<accession>B8J961</accession>
<evidence type="ECO:0000313" key="1">
    <source>
        <dbReference type="EMBL" id="ACL65467.1"/>
    </source>
</evidence>
<dbReference type="EMBL" id="CP001359">
    <property type="protein sequence ID" value="ACL65467.1"/>
    <property type="molecule type" value="Genomic_DNA"/>
</dbReference>